<name>A0AAD8JN08_TARER</name>
<sequence length="93" mass="10369">MEDLIRNLTLKSKTVEPAKEASGAVLWWMCVVGGGEEDKEGGAHEGLKRHQRWMTSGSMAVLGLRVYVNHTSENQQLEPTYPLINLSHVNHSL</sequence>
<proteinExistence type="predicted"/>
<dbReference type="EMBL" id="JAUHHV010000011">
    <property type="protein sequence ID" value="KAK1407525.1"/>
    <property type="molecule type" value="Genomic_DNA"/>
</dbReference>
<reference evidence="1" key="1">
    <citation type="journal article" date="2023" name="bioRxiv">
        <title>Improved chromosome-level genome assembly for marigold (Tagetes erecta).</title>
        <authorList>
            <person name="Jiang F."/>
            <person name="Yuan L."/>
            <person name="Wang S."/>
            <person name="Wang H."/>
            <person name="Xu D."/>
            <person name="Wang A."/>
            <person name="Fan W."/>
        </authorList>
    </citation>
    <scope>NUCLEOTIDE SEQUENCE</scope>
    <source>
        <strain evidence="1">WSJ</strain>
        <tissue evidence="1">Leaf</tissue>
    </source>
</reference>
<comment type="caution">
    <text evidence="1">The sequence shown here is derived from an EMBL/GenBank/DDBJ whole genome shotgun (WGS) entry which is preliminary data.</text>
</comment>
<evidence type="ECO:0000313" key="2">
    <source>
        <dbReference type="Proteomes" id="UP001229421"/>
    </source>
</evidence>
<dbReference type="AlphaFoldDB" id="A0AAD8JN08"/>
<gene>
    <name evidence="1" type="ORF">QVD17_39141</name>
</gene>
<dbReference type="Proteomes" id="UP001229421">
    <property type="component" value="Unassembled WGS sequence"/>
</dbReference>
<protein>
    <submittedName>
        <fullName evidence="1">Uncharacterized protein</fullName>
    </submittedName>
</protein>
<accession>A0AAD8JN08</accession>
<evidence type="ECO:0000313" key="1">
    <source>
        <dbReference type="EMBL" id="KAK1407525.1"/>
    </source>
</evidence>
<keyword evidence="2" id="KW-1185">Reference proteome</keyword>
<organism evidence="1 2">
    <name type="scientific">Tagetes erecta</name>
    <name type="common">African marigold</name>
    <dbReference type="NCBI Taxonomy" id="13708"/>
    <lineage>
        <taxon>Eukaryota</taxon>
        <taxon>Viridiplantae</taxon>
        <taxon>Streptophyta</taxon>
        <taxon>Embryophyta</taxon>
        <taxon>Tracheophyta</taxon>
        <taxon>Spermatophyta</taxon>
        <taxon>Magnoliopsida</taxon>
        <taxon>eudicotyledons</taxon>
        <taxon>Gunneridae</taxon>
        <taxon>Pentapetalae</taxon>
        <taxon>asterids</taxon>
        <taxon>campanulids</taxon>
        <taxon>Asterales</taxon>
        <taxon>Asteraceae</taxon>
        <taxon>Asteroideae</taxon>
        <taxon>Heliantheae alliance</taxon>
        <taxon>Tageteae</taxon>
        <taxon>Tagetes</taxon>
    </lineage>
</organism>